<dbReference type="InterPro" id="IPR003347">
    <property type="entry name" value="JmjC_dom"/>
</dbReference>
<feature type="compositionally biased region" description="Polar residues" evidence="1">
    <location>
        <begin position="135"/>
        <end position="148"/>
    </location>
</feature>
<feature type="domain" description="JmjC" evidence="2">
    <location>
        <begin position="33"/>
        <end position="88"/>
    </location>
</feature>
<dbReference type="Pfam" id="PF08007">
    <property type="entry name" value="JmjC_2"/>
    <property type="match status" value="1"/>
</dbReference>
<protein>
    <recommendedName>
        <fullName evidence="2">JmjC domain-containing protein</fullName>
    </recommendedName>
</protein>
<gene>
    <name evidence="3" type="ORF">CBRE1094_LOCUS8145</name>
</gene>
<evidence type="ECO:0000256" key="1">
    <source>
        <dbReference type="SAM" id="MobiDB-lite"/>
    </source>
</evidence>
<accession>A0A7S2FYQ3</accession>
<dbReference type="EMBL" id="HBGU01015179">
    <property type="protein sequence ID" value="CAD9422857.1"/>
    <property type="molecule type" value="Transcribed_RNA"/>
</dbReference>
<proteinExistence type="predicted"/>
<dbReference type="AlphaFoldDB" id="A0A7S2FYQ3"/>
<organism evidence="3">
    <name type="scientific">Haptolina brevifila</name>
    <dbReference type="NCBI Taxonomy" id="156173"/>
    <lineage>
        <taxon>Eukaryota</taxon>
        <taxon>Haptista</taxon>
        <taxon>Haptophyta</taxon>
        <taxon>Prymnesiophyceae</taxon>
        <taxon>Prymnesiales</taxon>
        <taxon>Prymnesiaceae</taxon>
        <taxon>Haptolina</taxon>
    </lineage>
</organism>
<reference evidence="3" key="1">
    <citation type="submission" date="2021-01" db="EMBL/GenBank/DDBJ databases">
        <authorList>
            <person name="Corre E."/>
            <person name="Pelletier E."/>
            <person name="Niang G."/>
            <person name="Scheremetjew M."/>
            <person name="Finn R."/>
            <person name="Kale V."/>
            <person name="Holt S."/>
            <person name="Cochrane G."/>
            <person name="Meng A."/>
            <person name="Brown T."/>
            <person name="Cohen L."/>
        </authorList>
    </citation>
    <scope>NUCLEOTIDE SEQUENCE</scope>
    <source>
        <strain evidence="3">UTEX LB 985</strain>
    </source>
</reference>
<evidence type="ECO:0000259" key="2">
    <source>
        <dbReference type="Pfam" id="PF08007"/>
    </source>
</evidence>
<feature type="region of interest" description="Disordered" evidence="1">
    <location>
        <begin position="128"/>
        <end position="148"/>
    </location>
</feature>
<dbReference type="Gene3D" id="2.60.120.650">
    <property type="entry name" value="Cupin"/>
    <property type="match status" value="1"/>
</dbReference>
<evidence type="ECO:0000313" key="3">
    <source>
        <dbReference type="EMBL" id="CAD9422857.1"/>
    </source>
</evidence>
<sequence>MACWSMADGEAFGNWRTMHDKSDGHNGRHWDKDGKRSWPVKAEEDVESPAPDWQIFRRMPSARLFVLSKGDVLVIPCSTYHYVYTVERKIVVAGDFLDGSCWERRKYSVERDKEVRSDEKTTDLDMIRRRRQGSEQRCASRASNGSAV</sequence>
<dbReference type="SUPFAM" id="SSF51197">
    <property type="entry name" value="Clavaminate synthase-like"/>
    <property type="match status" value="1"/>
</dbReference>
<name>A0A7S2FYQ3_9EUKA</name>